<dbReference type="Pfam" id="PF02362">
    <property type="entry name" value="B3"/>
    <property type="match status" value="1"/>
</dbReference>
<accession>A0A2U1LEI8</accession>
<evidence type="ECO:0000256" key="4">
    <source>
        <dbReference type="ARBA" id="ARBA00023125"/>
    </source>
</evidence>
<evidence type="ECO:0000256" key="2">
    <source>
        <dbReference type="ARBA" id="ARBA00022737"/>
    </source>
</evidence>
<dbReference type="InterPro" id="IPR003340">
    <property type="entry name" value="B3_DNA-bd"/>
</dbReference>
<keyword evidence="6" id="KW-0539">Nucleus</keyword>
<dbReference type="SUPFAM" id="SSF101936">
    <property type="entry name" value="DNA-binding pseudobarrel domain"/>
    <property type="match status" value="1"/>
</dbReference>
<dbReference type="STRING" id="35608.A0A2U1LEI8"/>
<dbReference type="SUPFAM" id="SSF52540">
    <property type="entry name" value="P-loop containing nucleoside triphosphate hydrolases"/>
    <property type="match status" value="1"/>
</dbReference>
<dbReference type="GO" id="GO:0006417">
    <property type="term" value="P:regulation of translation"/>
    <property type="evidence" value="ECO:0007669"/>
    <property type="project" value="TreeGrafter"/>
</dbReference>
<dbReference type="InterPro" id="IPR015300">
    <property type="entry name" value="DNA-bd_pseudobarrel_sf"/>
</dbReference>
<dbReference type="AlphaFoldDB" id="A0A2U1LEI8"/>
<comment type="subcellular location">
    <subcellularLocation>
        <location evidence="1">Nucleus</location>
    </subcellularLocation>
</comment>
<keyword evidence="9" id="KW-1185">Reference proteome</keyword>
<dbReference type="GO" id="GO:0019887">
    <property type="term" value="F:protein kinase regulator activity"/>
    <property type="evidence" value="ECO:0007669"/>
    <property type="project" value="TreeGrafter"/>
</dbReference>
<dbReference type="GO" id="GO:0005634">
    <property type="term" value="C:nucleus"/>
    <property type="evidence" value="ECO:0007669"/>
    <property type="project" value="UniProtKB-SubCell"/>
</dbReference>
<protein>
    <recommendedName>
        <fullName evidence="7">TF-B3 domain-containing protein</fullName>
    </recommendedName>
</protein>
<evidence type="ECO:0000256" key="6">
    <source>
        <dbReference type="ARBA" id="ARBA00023242"/>
    </source>
</evidence>
<evidence type="ECO:0000313" key="9">
    <source>
        <dbReference type="Proteomes" id="UP000245207"/>
    </source>
</evidence>
<feature type="domain" description="TF-B3" evidence="7">
    <location>
        <begin position="338"/>
        <end position="431"/>
    </location>
</feature>
<name>A0A2U1LEI8_ARTAN</name>
<dbReference type="GO" id="GO:0005829">
    <property type="term" value="C:cytosol"/>
    <property type="evidence" value="ECO:0007669"/>
    <property type="project" value="TreeGrafter"/>
</dbReference>
<dbReference type="CDD" id="cd10017">
    <property type="entry name" value="B3_DNA"/>
    <property type="match status" value="1"/>
</dbReference>
<sequence length="451" mass="50315">MSEPVKYFPQALSVLIQTKVSFDRTNCFSLRMSLKVRRCYKIRLQHGDLRWNSEVPLLTLTGTNIEVKEGQKFVICGPVGAGKSSLLYIILQKEPELQELAVGSLIRGRELPDLVPWLLDILKSDGSNVERSGAAQGLSEAPVRDGYLTLFKVAGTSGKALLDDEGASTEAQGPAIIEVLGRDKRNEVLAALYMVRTDISLSVRQEIMPVSMNTLIASLALPSSERRPKAYLYGFLEIIDRFVILFYGTSRSTLKLNPGYAIEGDRLRDEHSVSELVSNMAPAKLTNTSQVAEEYPGTAFKKCIPHGPPRLSDLKDASGRISSSDAIRIATTYCPTWPNFINVMQDPPSKNSLYVPSYFGTHLPDKLHQLKFLNKGKSWTITVTYNKSNKSHHFHAGWPEFRDANEIRYGDICIFELLGKCEVNVLILKVKDPSKAYVDEVVSRLDKQRCS</sequence>
<dbReference type="Proteomes" id="UP000245207">
    <property type="component" value="Unassembled WGS sequence"/>
</dbReference>
<dbReference type="PANTHER" id="PTHR23346">
    <property type="entry name" value="TRANSLATIONAL ACTIVATOR GCN1-RELATED"/>
    <property type="match status" value="1"/>
</dbReference>
<organism evidence="8 9">
    <name type="scientific">Artemisia annua</name>
    <name type="common">Sweet wormwood</name>
    <dbReference type="NCBI Taxonomy" id="35608"/>
    <lineage>
        <taxon>Eukaryota</taxon>
        <taxon>Viridiplantae</taxon>
        <taxon>Streptophyta</taxon>
        <taxon>Embryophyta</taxon>
        <taxon>Tracheophyta</taxon>
        <taxon>Spermatophyta</taxon>
        <taxon>Magnoliopsida</taxon>
        <taxon>eudicotyledons</taxon>
        <taxon>Gunneridae</taxon>
        <taxon>Pentapetalae</taxon>
        <taxon>asterids</taxon>
        <taxon>campanulids</taxon>
        <taxon>Asterales</taxon>
        <taxon>Asteraceae</taxon>
        <taxon>Asteroideae</taxon>
        <taxon>Anthemideae</taxon>
        <taxon>Artemisiinae</taxon>
        <taxon>Artemisia</taxon>
    </lineage>
</organism>
<dbReference type="GO" id="GO:0034198">
    <property type="term" value="P:cellular response to amino acid starvation"/>
    <property type="evidence" value="ECO:0007669"/>
    <property type="project" value="TreeGrafter"/>
</dbReference>
<dbReference type="Gene3D" id="2.40.330.10">
    <property type="entry name" value="DNA-binding pseudobarrel domain"/>
    <property type="match status" value="1"/>
</dbReference>
<dbReference type="PROSITE" id="PS50863">
    <property type="entry name" value="B3"/>
    <property type="match status" value="1"/>
</dbReference>
<evidence type="ECO:0000256" key="5">
    <source>
        <dbReference type="ARBA" id="ARBA00023163"/>
    </source>
</evidence>
<dbReference type="OrthoDB" id="1745528at2759"/>
<dbReference type="EMBL" id="PKPP01009822">
    <property type="protein sequence ID" value="PWA47413.1"/>
    <property type="molecule type" value="Genomic_DNA"/>
</dbReference>
<dbReference type="Gene3D" id="3.40.50.300">
    <property type="entry name" value="P-loop containing nucleotide triphosphate hydrolases"/>
    <property type="match status" value="1"/>
</dbReference>
<evidence type="ECO:0000256" key="3">
    <source>
        <dbReference type="ARBA" id="ARBA00023015"/>
    </source>
</evidence>
<evidence type="ECO:0000313" key="8">
    <source>
        <dbReference type="EMBL" id="PWA47413.1"/>
    </source>
</evidence>
<dbReference type="PANTHER" id="PTHR23346:SF7">
    <property type="entry name" value="STALLED RIBOSOME SENSOR GCN1"/>
    <property type="match status" value="1"/>
</dbReference>
<dbReference type="SMART" id="SM01019">
    <property type="entry name" value="B3"/>
    <property type="match status" value="1"/>
</dbReference>
<keyword evidence="5" id="KW-0804">Transcription</keyword>
<evidence type="ECO:0000259" key="7">
    <source>
        <dbReference type="PROSITE" id="PS50863"/>
    </source>
</evidence>
<comment type="caution">
    <text evidence="8">The sequence shown here is derived from an EMBL/GenBank/DDBJ whole genome shotgun (WGS) entry which is preliminary data.</text>
</comment>
<dbReference type="InterPro" id="IPR027417">
    <property type="entry name" value="P-loop_NTPase"/>
</dbReference>
<keyword evidence="4" id="KW-0238">DNA-binding</keyword>
<dbReference type="GO" id="GO:0003677">
    <property type="term" value="F:DNA binding"/>
    <property type="evidence" value="ECO:0007669"/>
    <property type="project" value="UniProtKB-KW"/>
</dbReference>
<evidence type="ECO:0000256" key="1">
    <source>
        <dbReference type="ARBA" id="ARBA00004123"/>
    </source>
</evidence>
<proteinExistence type="predicted"/>
<gene>
    <name evidence="8" type="ORF">CTI12_AA483680</name>
</gene>
<keyword evidence="2" id="KW-0677">Repeat</keyword>
<reference evidence="8 9" key="1">
    <citation type="journal article" date="2018" name="Mol. Plant">
        <title>The genome of Artemisia annua provides insight into the evolution of Asteraceae family and artemisinin biosynthesis.</title>
        <authorList>
            <person name="Shen Q."/>
            <person name="Zhang L."/>
            <person name="Liao Z."/>
            <person name="Wang S."/>
            <person name="Yan T."/>
            <person name="Shi P."/>
            <person name="Liu M."/>
            <person name="Fu X."/>
            <person name="Pan Q."/>
            <person name="Wang Y."/>
            <person name="Lv Z."/>
            <person name="Lu X."/>
            <person name="Zhang F."/>
            <person name="Jiang W."/>
            <person name="Ma Y."/>
            <person name="Chen M."/>
            <person name="Hao X."/>
            <person name="Li L."/>
            <person name="Tang Y."/>
            <person name="Lv G."/>
            <person name="Zhou Y."/>
            <person name="Sun X."/>
            <person name="Brodelius P.E."/>
            <person name="Rose J.K.C."/>
            <person name="Tang K."/>
        </authorList>
    </citation>
    <scope>NUCLEOTIDE SEQUENCE [LARGE SCALE GENOMIC DNA]</scope>
    <source>
        <strain evidence="9">cv. Huhao1</strain>
        <tissue evidence="8">Leaf</tissue>
    </source>
</reference>
<keyword evidence="3" id="KW-0805">Transcription regulation</keyword>